<dbReference type="PROSITE" id="PS50112">
    <property type="entry name" value="PAS"/>
    <property type="match status" value="1"/>
</dbReference>
<evidence type="ECO:0000256" key="10">
    <source>
        <dbReference type="ARBA" id="ARBA00022679"/>
    </source>
</evidence>
<dbReference type="Pfam" id="PF08447">
    <property type="entry name" value="PAS_3"/>
    <property type="match status" value="1"/>
</dbReference>
<keyword evidence="26" id="KW-1185">Reference proteome</keyword>
<dbReference type="InterPro" id="IPR033479">
    <property type="entry name" value="dCache_1"/>
</dbReference>
<evidence type="ECO:0000256" key="21">
    <source>
        <dbReference type="SAM" id="Coils"/>
    </source>
</evidence>
<keyword evidence="9" id="KW-0288">FMN</keyword>
<evidence type="ECO:0000256" key="11">
    <source>
        <dbReference type="ARBA" id="ARBA00022692"/>
    </source>
</evidence>
<evidence type="ECO:0000256" key="1">
    <source>
        <dbReference type="ARBA" id="ARBA00000085"/>
    </source>
</evidence>
<dbReference type="Pfam" id="PF02743">
    <property type="entry name" value="dCache_1"/>
    <property type="match status" value="1"/>
</dbReference>
<evidence type="ECO:0000256" key="13">
    <source>
        <dbReference type="ARBA" id="ARBA00022741"/>
    </source>
</evidence>
<keyword evidence="13" id="KW-0547">Nucleotide-binding</keyword>
<evidence type="ECO:0000259" key="24">
    <source>
        <dbReference type="PROSITE" id="PS50113"/>
    </source>
</evidence>
<keyword evidence="19 22" id="KW-0472">Membrane</keyword>
<evidence type="ECO:0000313" key="26">
    <source>
        <dbReference type="Proteomes" id="UP000626026"/>
    </source>
</evidence>
<dbReference type="PROSITE" id="PS50113">
    <property type="entry name" value="PAC"/>
    <property type="match status" value="2"/>
</dbReference>
<sequence>MLPTFKNFQGKPPHSRRSRALKNHLAAIVFVTLIPTLCVGAAGAWLAIANYQRAYDARLRDGAKGVALLINREIANHLSTLVTLAASPSLDGGADGDLGPFNVHARRAAEAVNSTVALIDSDLYVRLSTDGSQQNNARTSTAAEAARNAFENRQPWISNLVIGAISRRPIIVVTVPVVRSGKVIAVLGTRINPERLSALLATQNLSGDAVATVIDGHNIIVGRSTEAGQFVGKVAPSWYRDVTTRRREGLASGRIITGISVKLAFQQVSGTPNWTVTVLEPITAYRASWMFPAATLALGGAGALIVALAFAMWLGRQILDPIDSLRQQAEAASQTNRAAQIHLMLPHTRYVGVTEFEELQLAISSASQNLAMSERRHRALAEIGATALWRARPDGSMLESRGWELLTGQTPEQLRGSGWLHAIHEDDVPSTLQIWQQALSEKSAVAAEYRIRTHDGQWLWHRARGVPILDDHGEVGEWFGVVFNIHGRKTAEAELAASEARMRALVDTAPDAIVVMDIRGIVHSFNQGAESVFGHLAAEVIGKNISMLMPSHHAERHDSHLERYALTGTPHIVGAISKVDGLTKDGRVIPLEASIGEWRDSAGMRFFTGVLRDITERRAAEERQTMLAKEVDHRAKNALTVVQSVLRLTKGASVKEYVSAVEARVSALARAHSLLAQEGWTATDLRVVAERELEAHMRIQDSNLSIELDGPPCKLGPLSVQPIAMVLHELATNATKHGALSSPFGKVRLSWRIHGMADELEFSWDEYGGPAVSPPTRKGFGSRVVEATITGQLGGTISWKWQAEGLRCQFSIPRSRAKLILS</sequence>
<comment type="catalytic activity">
    <reaction evidence="1">
        <text>ATP + protein L-histidine = ADP + protein N-phospho-L-histidine.</text>
        <dbReference type="EC" id="2.7.13.3"/>
    </reaction>
</comment>
<dbReference type="InterPro" id="IPR036890">
    <property type="entry name" value="HATPase_C_sf"/>
</dbReference>
<dbReference type="Gene3D" id="3.30.565.10">
    <property type="entry name" value="Histidine kinase-like ATPase, C-terminal domain"/>
    <property type="match status" value="1"/>
</dbReference>
<evidence type="ECO:0000256" key="17">
    <source>
        <dbReference type="ARBA" id="ARBA00022991"/>
    </source>
</evidence>
<dbReference type="CDD" id="cd00130">
    <property type="entry name" value="PAS"/>
    <property type="match status" value="2"/>
</dbReference>
<evidence type="ECO:0000256" key="12">
    <source>
        <dbReference type="ARBA" id="ARBA00022737"/>
    </source>
</evidence>
<dbReference type="Gene3D" id="3.30.450.20">
    <property type="entry name" value="PAS domain"/>
    <property type="match status" value="3"/>
</dbReference>
<dbReference type="InterPro" id="IPR001610">
    <property type="entry name" value="PAC"/>
</dbReference>
<keyword evidence="4" id="KW-1003">Cell membrane</keyword>
<keyword evidence="14" id="KW-0418">Kinase</keyword>
<keyword evidence="6" id="KW-0597">Phosphoprotein</keyword>
<comment type="subcellular location">
    <subcellularLocation>
        <location evidence="2">Cell membrane</location>
        <topology evidence="2">Multi-pass membrane protein</topology>
    </subcellularLocation>
</comment>
<dbReference type="InterPro" id="IPR035965">
    <property type="entry name" value="PAS-like_dom_sf"/>
</dbReference>
<keyword evidence="20" id="KW-0675">Receptor</keyword>
<feature type="domain" description="PAC" evidence="24">
    <location>
        <begin position="445"/>
        <end position="497"/>
    </location>
</feature>
<evidence type="ECO:0000256" key="16">
    <source>
        <dbReference type="ARBA" id="ARBA00022989"/>
    </source>
</evidence>
<evidence type="ECO:0000256" key="14">
    <source>
        <dbReference type="ARBA" id="ARBA00022777"/>
    </source>
</evidence>
<dbReference type="SMART" id="SM00091">
    <property type="entry name" value="PAS"/>
    <property type="match status" value="2"/>
</dbReference>
<feature type="transmembrane region" description="Helical" evidence="22">
    <location>
        <begin position="25"/>
        <end position="48"/>
    </location>
</feature>
<feature type="transmembrane region" description="Helical" evidence="22">
    <location>
        <begin position="289"/>
        <end position="314"/>
    </location>
</feature>
<evidence type="ECO:0000256" key="20">
    <source>
        <dbReference type="ARBA" id="ARBA00023170"/>
    </source>
</evidence>
<feature type="domain" description="PAC" evidence="24">
    <location>
        <begin position="575"/>
        <end position="626"/>
    </location>
</feature>
<keyword evidence="17" id="KW-0157">Chromophore</keyword>
<comment type="caution">
    <text evidence="25">The sequence shown here is derived from an EMBL/GenBank/DDBJ whole genome shotgun (WGS) entry which is preliminary data.</text>
</comment>
<evidence type="ECO:0000259" key="23">
    <source>
        <dbReference type="PROSITE" id="PS50112"/>
    </source>
</evidence>
<evidence type="ECO:0000313" key="25">
    <source>
        <dbReference type="EMBL" id="MBC9209627.1"/>
    </source>
</evidence>
<keyword evidence="8" id="KW-0285">Flavoprotein</keyword>
<keyword evidence="21" id="KW-0175">Coiled coil</keyword>
<dbReference type="NCBIfam" id="TIGR00229">
    <property type="entry name" value="sensory_box"/>
    <property type="match status" value="2"/>
</dbReference>
<keyword evidence="5" id="KW-0600">Photoreceptor protein</keyword>
<name>A0ABR7RSS1_9PROT</name>
<dbReference type="InterPro" id="IPR011102">
    <property type="entry name" value="Sig_transdc_His_kinase_HWE"/>
</dbReference>
<keyword evidence="11 22" id="KW-0812">Transmembrane</keyword>
<reference evidence="25 26" key="1">
    <citation type="journal article" date="2013" name="Int. J. Syst. Evol. Microbiol.">
        <title>Roseomonas aerophila sp. nov., isolated from air.</title>
        <authorList>
            <person name="Kim S.J."/>
            <person name="Weon H.Y."/>
            <person name="Ahn J.H."/>
            <person name="Hong S.B."/>
            <person name="Seok S.J."/>
            <person name="Whang K.S."/>
            <person name="Kwon S.W."/>
        </authorList>
    </citation>
    <scope>NUCLEOTIDE SEQUENCE [LARGE SCALE GENOMIC DNA]</scope>
    <source>
        <strain evidence="25 26">NBRC 108923</strain>
    </source>
</reference>
<dbReference type="InterPro" id="IPR000700">
    <property type="entry name" value="PAS-assoc_C"/>
</dbReference>
<evidence type="ECO:0000256" key="22">
    <source>
        <dbReference type="SAM" id="Phobius"/>
    </source>
</evidence>
<dbReference type="Pfam" id="PF00989">
    <property type="entry name" value="PAS"/>
    <property type="match status" value="1"/>
</dbReference>
<keyword evidence="15" id="KW-0067">ATP-binding</keyword>
<dbReference type="InterPro" id="IPR013767">
    <property type="entry name" value="PAS_fold"/>
</dbReference>
<evidence type="ECO:0000256" key="4">
    <source>
        <dbReference type="ARBA" id="ARBA00022475"/>
    </source>
</evidence>
<dbReference type="SUPFAM" id="SSF55785">
    <property type="entry name" value="PYP-like sensor domain (PAS domain)"/>
    <property type="match status" value="2"/>
</dbReference>
<dbReference type="PANTHER" id="PTHR41523:SF8">
    <property type="entry name" value="ETHYLENE RESPONSE SENSOR PROTEIN"/>
    <property type="match status" value="1"/>
</dbReference>
<dbReference type="PANTHER" id="PTHR41523">
    <property type="entry name" value="TWO-COMPONENT SYSTEM SENSOR PROTEIN"/>
    <property type="match status" value="1"/>
</dbReference>
<evidence type="ECO:0000256" key="8">
    <source>
        <dbReference type="ARBA" id="ARBA00022630"/>
    </source>
</evidence>
<keyword evidence="16 22" id="KW-1133">Transmembrane helix</keyword>
<dbReference type="SMART" id="SM00086">
    <property type="entry name" value="PAC"/>
    <property type="match status" value="2"/>
</dbReference>
<dbReference type="EC" id="2.7.13.3" evidence="3"/>
<accession>A0ABR7RSS1</accession>
<proteinExistence type="predicted"/>
<evidence type="ECO:0000256" key="9">
    <source>
        <dbReference type="ARBA" id="ARBA00022643"/>
    </source>
</evidence>
<dbReference type="Proteomes" id="UP000626026">
    <property type="component" value="Unassembled WGS sequence"/>
</dbReference>
<dbReference type="SMART" id="SM00911">
    <property type="entry name" value="HWE_HK"/>
    <property type="match status" value="1"/>
</dbReference>
<dbReference type="InterPro" id="IPR013655">
    <property type="entry name" value="PAS_fold_3"/>
</dbReference>
<evidence type="ECO:0000256" key="18">
    <source>
        <dbReference type="ARBA" id="ARBA00023026"/>
    </source>
</evidence>
<feature type="domain" description="PAS" evidence="23">
    <location>
        <begin position="498"/>
        <end position="569"/>
    </location>
</feature>
<evidence type="ECO:0000256" key="19">
    <source>
        <dbReference type="ARBA" id="ARBA00023136"/>
    </source>
</evidence>
<evidence type="ECO:0000256" key="2">
    <source>
        <dbReference type="ARBA" id="ARBA00004651"/>
    </source>
</evidence>
<dbReference type="RefSeq" id="WP_187786758.1">
    <property type="nucleotide sequence ID" value="NZ_JACTVA010000063.1"/>
</dbReference>
<keyword evidence="7" id="KW-0716">Sensory transduction</keyword>
<evidence type="ECO:0000256" key="6">
    <source>
        <dbReference type="ARBA" id="ARBA00022553"/>
    </source>
</evidence>
<dbReference type="EMBL" id="JACTVA010000063">
    <property type="protein sequence ID" value="MBC9209627.1"/>
    <property type="molecule type" value="Genomic_DNA"/>
</dbReference>
<dbReference type="Pfam" id="PF07536">
    <property type="entry name" value="HWE_HK"/>
    <property type="match status" value="1"/>
</dbReference>
<keyword evidence="12" id="KW-0677">Repeat</keyword>
<keyword evidence="18" id="KW-0843">Virulence</keyword>
<organism evidence="25 26">
    <name type="scientific">Teichococcus aerophilus</name>
    <dbReference type="NCBI Taxonomy" id="1224513"/>
    <lineage>
        <taxon>Bacteria</taxon>
        <taxon>Pseudomonadati</taxon>
        <taxon>Pseudomonadota</taxon>
        <taxon>Alphaproteobacteria</taxon>
        <taxon>Acetobacterales</taxon>
        <taxon>Roseomonadaceae</taxon>
        <taxon>Roseomonas</taxon>
    </lineage>
</organism>
<evidence type="ECO:0000256" key="5">
    <source>
        <dbReference type="ARBA" id="ARBA00022543"/>
    </source>
</evidence>
<dbReference type="InterPro" id="IPR000014">
    <property type="entry name" value="PAS"/>
</dbReference>
<evidence type="ECO:0000256" key="15">
    <source>
        <dbReference type="ARBA" id="ARBA00022840"/>
    </source>
</evidence>
<feature type="coiled-coil region" evidence="21">
    <location>
        <begin position="322"/>
        <end position="376"/>
    </location>
</feature>
<protein>
    <recommendedName>
        <fullName evidence="3">histidine kinase</fullName>
        <ecNumber evidence="3">2.7.13.3</ecNumber>
    </recommendedName>
</protein>
<evidence type="ECO:0000256" key="3">
    <source>
        <dbReference type="ARBA" id="ARBA00012438"/>
    </source>
</evidence>
<keyword evidence="10" id="KW-0808">Transferase</keyword>
<evidence type="ECO:0000256" key="7">
    <source>
        <dbReference type="ARBA" id="ARBA00022606"/>
    </source>
</evidence>
<gene>
    <name evidence="25" type="ORF">IBL26_22480</name>
</gene>